<evidence type="ECO:0000313" key="2">
    <source>
        <dbReference type="EMBL" id="MCH7324061.1"/>
    </source>
</evidence>
<comment type="caution">
    <text evidence="2">The sequence shown here is derived from an EMBL/GenBank/DDBJ whole genome shotgun (WGS) entry which is preliminary data.</text>
</comment>
<dbReference type="RefSeq" id="WP_241371218.1">
    <property type="nucleotide sequence ID" value="NZ_JAKZFC010000023.1"/>
</dbReference>
<dbReference type="EMBL" id="JAKZFC010000023">
    <property type="protein sequence ID" value="MCH7324061.1"/>
    <property type="molecule type" value="Genomic_DNA"/>
</dbReference>
<dbReference type="Proteomes" id="UP001316087">
    <property type="component" value="Unassembled WGS sequence"/>
</dbReference>
<accession>A0ABS9UI92</accession>
<organism evidence="2 3">
    <name type="scientific">Solibacillus palustris</name>
    <dbReference type="NCBI Taxonomy" id="2908203"/>
    <lineage>
        <taxon>Bacteria</taxon>
        <taxon>Bacillati</taxon>
        <taxon>Bacillota</taxon>
        <taxon>Bacilli</taxon>
        <taxon>Bacillales</taxon>
        <taxon>Caryophanaceae</taxon>
        <taxon>Solibacillus</taxon>
    </lineage>
</organism>
<dbReference type="SMART" id="SM00849">
    <property type="entry name" value="Lactamase_B"/>
    <property type="match status" value="1"/>
</dbReference>
<proteinExistence type="predicted"/>
<evidence type="ECO:0000313" key="3">
    <source>
        <dbReference type="Proteomes" id="UP001316087"/>
    </source>
</evidence>
<dbReference type="PANTHER" id="PTHR42951:SF21">
    <property type="entry name" value="METALLO-HYDROLASE YQJP-RELATED"/>
    <property type="match status" value="1"/>
</dbReference>
<gene>
    <name evidence="2" type="ORF">LZ480_19570</name>
</gene>
<keyword evidence="3" id="KW-1185">Reference proteome</keyword>
<dbReference type="SUPFAM" id="SSF56281">
    <property type="entry name" value="Metallo-hydrolase/oxidoreductase"/>
    <property type="match status" value="1"/>
</dbReference>
<sequence length="326" mass="37250">MSAVFEYNTKKVYPIIYPVKYGQMNNINCYLYEHHNKLTLIDAGIDSAEYEVFFDEQLAAYGLNIMDIDQIILTHHHIDHIGMVNKITEKKQIPVFAHPLALERLALTTTYQQTKIQFFEELYERYGCTHVMASRIEKMKQTLNEAGGLRIQSVIEPIQANDYVGELKVLDTPGHSLDSITLYDEESGWLFTGDLIIEKGTTNALIDFDSRNLLLPTVLQHRQSIEQCQKLLISTVFAGHEKIFTNFSEVAQLNIAKIDYKVQRIAKQIEQGNESVLKLANALYGNLMHTIPTLIFSEVIGYVNYAVILGIVERVQRNGQITFRCV</sequence>
<evidence type="ECO:0000259" key="1">
    <source>
        <dbReference type="SMART" id="SM00849"/>
    </source>
</evidence>
<dbReference type="Pfam" id="PF00753">
    <property type="entry name" value="Lactamase_B"/>
    <property type="match status" value="1"/>
</dbReference>
<name>A0ABS9UI92_9BACL</name>
<protein>
    <submittedName>
        <fullName evidence="2">MBL fold metallo-hydrolase</fullName>
    </submittedName>
</protein>
<dbReference type="InterPro" id="IPR050855">
    <property type="entry name" value="NDM-1-like"/>
</dbReference>
<dbReference type="InterPro" id="IPR036866">
    <property type="entry name" value="RibonucZ/Hydroxyglut_hydro"/>
</dbReference>
<dbReference type="InterPro" id="IPR001279">
    <property type="entry name" value="Metallo-B-lactamas"/>
</dbReference>
<reference evidence="2 3" key="1">
    <citation type="submission" date="2022-03" db="EMBL/GenBank/DDBJ databases">
        <authorList>
            <person name="Jo J.-H."/>
            <person name="Im W.-T."/>
        </authorList>
    </citation>
    <scope>NUCLEOTIDE SEQUENCE [LARGE SCALE GENOMIC DNA]</scope>
    <source>
        <strain evidence="2 3">MA9</strain>
    </source>
</reference>
<dbReference type="Gene3D" id="3.60.15.10">
    <property type="entry name" value="Ribonuclease Z/Hydroxyacylglutathione hydrolase-like"/>
    <property type="match status" value="1"/>
</dbReference>
<dbReference type="PANTHER" id="PTHR42951">
    <property type="entry name" value="METALLO-BETA-LACTAMASE DOMAIN-CONTAINING"/>
    <property type="match status" value="1"/>
</dbReference>
<feature type="domain" description="Metallo-beta-lactamase" evidence="1">
    <location>
        <begin position="26"/>
        <end position="240"/>
    </location>
</feature>